<dbReference type="RefSeq" id="WP_162375361.1">
    <property type="nucleotide sequence ID" value="NZ_JBHTKN010000003.1"/>
</dbReference>
<evidence type="ECO:0000313" key="8">
    <source>
        <dbReference type="EMBL" id="MFD1042073.1"/>
    </source>
</evidence>
<keyword evidence="8" id="KW-0282">Flagellum</keyword>
<gene>
    <name evidence="8" type="ORF">ACFQ2N_06915</name>
</gene>
<dbReference type="Pfam" id="PF03963">
    <property type="entry name" value="FlgD"/>
    <property type="match status" value="1"/>
</dbReference>
<evidence type="ECO:0000256" key="2">
    <source>
        <dbReference type="ARBA" id="ARBA00016013"/>
    </source>
</evidence>
<dbReference type="InterPro" id="IPR005648">
    <property type="entry name" value="FlgD"/>
</dbReference>
<keyword evidence="8" id="KW-0969">Cilium</keyword>
<keyword evidence="9" id="KW-1185">Reference proteome</keyword>
<dbReference type="InterPro" id="IPR025963">
    <property type="entry name" value="FLgD_Tudor"/>
</dbReference>
<evidence type="ECO:0000313" key="9">
    <source>
        <dbReference type="Proteomes" id="UP001597033"/>
    </source>
</evidence>
<organism evidence="8 9">
    <name type="scientific">Pseudoxanthomonas kaohsiungensis</name>
    <dbReference type="NCBI Taxonomy" id="283923"/>
    <lineage>
        <taxon>Bacteria</taxon>
        <taxon>Pseudomonadati</taxon>
        <taxon>Pseudomonadota</taxon>
        <taxon>Gammaproteobacteria</taxon>
        <taxon>Lysobacterales</taxon>
        <taxon>Lysobacteraceae</taxon>
        <taxon>Pseudoxanthomonas</taxon>
    </lineage>
</organism>
<dbReference type="InterPro" id="IPR025965">
    <property type="entry name" value="FlgD/Vpr_Ig-like"/>
</dbReference>
<protein>
    <recommendedName>
        <fullName evidence="2 5">Basal-body rod modification protein FlgD</fullName>
    </recommendedName>
</protein>
<name>A0ABW3LW34_9GAMM</name>
<feature type="domain" description="FlgD Tudor-like" evidence="7">
    <location>
        <begin position="86"/>
        <end position="219"/>
    </location>
</feature>
<dbReference type="EMBL" id="JBHTKN010000003">
    <property type="protein sequence ID" value="MFD1042073.1"/>
    <property type="molecule type" value="Genomic_DNA"/>
</dbReference>
<dbReference type="Gene3D" id="2.60.40.4070">
    <property type="match status" value="1"/>
</dbReference>
<keyword evidence="8" id="KW-0966">Cell projection</keyword>
<keyword evidence="3 5" id="KW-1005">Bacterial flagellum biogenesis</keyword>
<dbReference type="Pfam" id="PF13861">
    <property type="entry name" value="FLgD_tudor"/>
    <property type="match status" value="1"/>
</dbReference>
<evidence type="ECO:0000256" key="4">
    <source>
        <dbReference type="ARBA" id="ARBA00024746"/>
    </source>
</evidence>
<evidence type="ECO:0000256" key="3">
    <source>
        <dbReference type="ARBA" id="ARBA00022795"/>
    </source>
</evidence>
<feature type="domain" description="FlgD/Vpr Ig-like" evidence="6">
    <location>
        <begin position="110"/>
        <end position="178"/>
    </location>
</feature>
<sequence length="223" mass="22685">MSTIASDIYSSLGLSGAGGSSAPKKEESLGQADFLRLMTEQLQHQDPLKPMENSAFLGQLAQFSTVQGIQDLNSQVQNFSSALGNDQVLRGAALVGHQVLVPSSKLALGAEGGASGVVAAPGAGTVTFTISDANGQKVHEFSVAASKAGEVAFDWDGTDALGERLPPGSYGVSASHAAADGTTGKVDTYVKGTVDSVTVGSDGLYLDLPGLGTVPLDYVLRVS</sequence>
<dbReference type="Gene3D" id="2.30.30.910">
    <property type="match status" value="1"/>
</dbReference>
<evidence type="ECO:0000259" key="7">
    <source>
        <dbReference type="Pfam" id="PF13861"/>
    </source>
</evidence>
<accession>A0ABW3LW34</accession>
<evidence type="ECO:0000256" key="1">
    <source>
        <dbReference type="ARBA" id="ARBA00010577"/>
    </source>
</evidence>
<comment type="caution">
    <text evidence="8">The sequence shown here is derived from an EMBL/GenBank/DDBJ whole genome shotgun (WGS) entry which is preliminary data.</text>
</comment>
<reference evidence="9" key="1">
    <citation type="journal article" date="2019" name="Int. J. Syst. Evol. Microbiol.">
        <title>The Global Catalogue of Microorganisms (GCM) 10K type strain sequencing project: providing services to taxonomists for standard genome sequencing and annotation.</title>
        <authorList>
            <consortium name="The Broad Institute Genomics Platform"/>
            <consortium name="The Broad Institute Genome Sequencing Center for Infectious Disease"/>
            <person name="Wu L."/>
            <person name="Ma J."/>
        </authorList>
    </citation>
    <scope>NUCLEOTIDE SEQUENCE [LARGE SCALE GENOMIC DNA]</scope>
    <source>
        <strain evidence="9">CCUG 55854</strain>
    </source>
</reference>
<comment type="similarity">
    <text evidence="1 5">Belongs to the FlgD family.</text>
</comment>
<proteinExistence type="inferred from homology"/>
<evidence type="ECO:0000259" key="6">
    <source>
        <dbReference type="Pfam" id="PF13860"/>
    </source>
</evidence>
<dbReference type="Pfam" id="PF13860">
    <property type="entry name" value="FlgD_ig"/>
    <property type="match status" value="1"/>
</dbReference>
<comment type="function">
    <text evidence="4 5">Required for flagellar hook formation. May act as a scaffolding protein.</text>
</comment>
<dbReference type="Proteomes" id="UP001597033">
    <property type="component" value="Unassembled WGS sequence"/>
</dbReference>
<evidence type="ECO:0000256" key="5">
    <source>
        <dbReference type="RuleBase" id="RU362076"/>
    </source>
</evidence>
<dbReference type="NCBIfam" id="NF009277">
    <property type="entry name" value="PRK12634.1"/>
    <property type="match status" value="1"/>
</dbReference>